<keyword evidence="9 12" id="KW-0949">S-adenosyl-L-methionine</keyword>
<gene>
    <name evidence="15" type="ORF">SAMN05421737_10744</name>
</gene>
<feature type="domain" description="Ribosomal RNA small subunit methyltransferase E PUA-like" evidence="14">
    <location>
        <begin position="18"/>
        <end position="64"/>
    </location>
</feature>
<dbReference type="InterPro" id="IPR029028">
    <property type="entry name" value="Alpha/beta_knot_MTases"/>
</dbReference>
<evidence type="ECO:0000256" key="3">
    <source>
        <dbReference type="ARBA" id="ARBA00012328"/>
    </source>
</evidence>
<dbReference type="InterPro" id="IPR006700">
    <property type="entry name" value="RsmE"/>
</dbReference>
<dbReference type="STRING" id="1464122.SAMN05421737_10744"/>
<dbReference type="NCBIfam" id="TIGR00046">
    <property type="entry name" value="RsmE family RNA methyltransferase"/>
    <property type="match status" value="1"/>
</dbReference>
<keyword evidence="8 12" id="KW-0808">Transferase</keyword>
<keyword evidence="7 12" id="KW-0489">Methyltransferase</keyword>
<dbReference type="RefSeq" id="WP_090775869.1">
    <property type="nucleotide sequence ID" value="NZ_FMYM01000007.1"/>
</dbReference>
<evidence type="ECO:0000256" key="1">
    <source>
        <dbReference type="ARBA" id="ARBA00004496"/>
    </source>
</evidence>
<dbReference type="GO" id="GO:0005737">
    <property type="term" value="C:cytoplasm"/>
    <property type="evidence" value="ECO:0007669"/>
    <property type="project" value="UniProtKB-SubCell"/>
</dbReference>
<keyword evidence="6 12" id="KW-0698">rRNA processing</keyword>
<dbReference type="InterPro" id="IPR029026">
    <property type="entry name" value="tRNA_m1G_MTases_N"/>
</dbReference>
<dbReference type="GO" id="GO:0070042">
    <property type="term" value="F:rRNA (uridine-N3-)-methyltransferase activity"/>
    <property type="evidence" value="ECO:0007669"/>
    <property type="project" value="TreeGrafter"/>
</dbReference>
<keyword evidence="16" id="KW-1185">Reference proteome</keyword>
<dbReference type="EC" id="2.1.1.193" evidence="3 12"/>
<dbReference type="SUPFAM" id="SSF75217">
    <property type="entry name" value="alpha/beta knot"/>
    <property type="match status" value="1"/>
</dbReference>
<comment type="catalytic activity">
    <reaction evidence="11 12">
        <text>uridine(1498) in 16S rRNA + S-adenosyl-L-methionine = N(3)-methyluridine(1498) in 16S rRNA + S-adenosyl-L-homocysteine + H(+)</text>
        <dbReference type="Rhea" id="RHEA:42920"/>
        <dbReference type="Rhea" id="RHEA-COMP:10283"/>
        <dbReference type="Rhea" id="RHEA-COMP:10284"/>
        <dbReference type="ChEBI" id="CHEBI:15378"/>
        <dbReference type="ChEBI" id="CHEBI:57856"/>
        <dbReference type="ChEBI" id="CHEBI:59789"/>
        <dbReference type="ChEBI" id="CHEBI:65315"/>
        <dbReference type="ChEBI" id="CHEBI:74502"/>
        <dbReference type="EC" id="2.1.1.193"/>
    </reaction>
</comment>
<evidence type="ECO:0000256" key="6">
    <source>
        <dbReference type="ARBA" id="ARBA00022552"/>
    </source>
</evidence>
<evidence type="ECO:0000313" key="16">
    <source>
        <dbReference type="Proteomes" id="UP000242662"/>
    </source>
</evidence>
<protein>
    <recommendedName>
        <fullName evidence="4 12">Ribosomal RNA small subunit methyltransferase E</fullName>
        <ecNumber evidence="3 12">2.1.1.193</ecNumber>
    </recommendedName>
</protein>
<accession>A0A1G6KIB9</accession>
<dbReference type="PIRSF" id="PIRSF015601">
    <property type="entry name" value="MTase_slr0722"/>
    <property type="match status" value="1"/>
</dbReference>
<sequence length="248" mass="27248">MQRYFVANEQMSETHVTLTGDDAAHIVRVMRMQAGDEIVCLNQAGRGVRAILAVLSIDTVEAEIVSELSLTVELPVHVTIAQGMPKGDKLELIVQKGTELGAREFLPFFAARTIVKWDAKKAEKKTIRLAKIAKEAAEQSYRQFVPQVASPLSSQALLKKMATYDCVIVCDEEVAKSGEPKMLKQAFMSLEKNQTVLFIVGPEGGLTREEVADFQAKGAYCCGLGPRILRTETAALYVLSALSYHLET</sequence>
<dbReference type="EMBL" id="FMYM01000007">
    <property type="protein sequence ID" value="SDC30770.1"/>
    <property type="molecule type" value="Genomic_DNA"/>
</dbReference>
<dbReference type="Proteomes" id="UP000242662">
    <property type="component" value="Unassembled WGS sequence"/>
</dbReference>
<evidence type="ECO:0000256" key="5">
    <source>
        <dbReference type="ARBA" id="ARBA00022490"/>
    </source>
</evidence>
<dbReference type="NCBIfam" id="NF008691">
    <property type="entry name" value="PRK11713.1-4"/>
    <property type="match status" value="1"/>
</dbReference>
<dbReference type="Gene3D" id="2.40.240.20">
    <property type="entry name" value="Hypothetical PUA domain-like, domain 1"/>
    <property type="match status" value="1"/>
</dbReference>
<feature type="domain" description="Ribosomal RNA small subunit methyltransferase E methyltransferase" evidence="13">
    <location>
        <begin position="73"/>
        <end position="242"/>
    </location>
</feature>
<reference evidence="16" key="1">
    <citation type="submission" date="2016-09" db="EMBL/GenBank/DDBJ databases">
        <authorList>
            <person name="Varghese N."/>
            <person name="Submissions S."/>
        </authorList>
    </citation>
    <scope>NUCLEOTIDE SEQUENCE [LARGE SCALE GENOMIC DNA]</scope>
    <source>
        <strain evidence="16">25nlg</strain>
    </source>
</reference>
<name>A0A1G6KIB9_9BACI</name>
<dbReference type="PANTHER" id="PTHR30027:SF3">
    <property type="entry name" value="16S RRNA (URACIL(1498)-N(3))-METHYLTRANSFERASE"/>
    <property type="match status" value="1"/>
</dbReference>
<dbReference type="GO" id="GO:0070475">
    <property type="term" value="P:rRNA base methylation"/>
    <property type="evidence" value="ECO:0007669"/>
    <property type="project" value="TreeGrafter"/>
</dbReference>
<evidence type="ECO:0000256" key="4">
    <source>
        <dbReference type="ARBA" id="ARBA00013673"/>
    </source>
</evidence>
<evidence type="ECO:0000256" key="8">
    <source>
        <dbReference type="ARBA" id="ARBA00022679"/>
    </source>
</evidence>
<evidence type="ECO:0000256" key="10">
    <source>
        <dbReference type="ARBA" id="ARBA00025699"/>
    </source>
</evidence>
<dbReference type="OrthoDB" id="9815641at2"/>
<dbReference type="PANTHER" id="PTHR30027">
    <property type="entry name" value="RIBOSOMAL RNA SMALL SUBUNIT METHYLTRANSFERASE E"/>
    <property type="match status" value="1"/>
</dbReference>
<dbReference type="Pfam" id="PF20260">
    <property type="entry name" value="PUA_4"/>
    <property type="match status" value="1"/>
</dbReference>
<evidence type="ECO:0000256" key="9">
    <source>
        <dbReference type="ARBA" id="ARBA00022691"/>
    </source>
</evidence>
<comment type="subcellular location">
    <subcellularLocation>
        <location evidence="1 12">Cytoplasm</location>
    </subcellularLocation>
</comment>
<evidence type="ECO:0000259" key="13">
    <source>
        <dbReference type="Pfam" id="PF04452"/>
    </source>
</evidence>
<comment type="similarity">
    <text evidence="2 12">Belongs to the RNA methyltransferase RsmE family.</text>
</comment>
<comment type="function">
    <text evidence="10 12">Specifically methylates the N3 position of the uracil ring of uridine 1498 (m3U1498) in 16S rRNA. Acts on the fully assembled 30S ribosomal subunit.</text>
</comment>
<dbReference type="SUPFAM" id="SSF88697">
    <property type="entry name" value="PUA domain-like"/>
    <property type="match status" value="1"/>
</dbReference>
<evidence type="ECO:0000256" key="2">
    <source>
        <dbReference type="ARBA" id="ARBA00005528"/>
    </source>
</evidence>
<dbReference type="AlphaFoldDB" id="A0A1G6KIB9"/>
<dbReference type="InterPro" id="IPR046886">
    <property type="entry name" value="RsmE_MTase_dom"/>
</dbReference>
<evidence type="ECO:0000259" key="14">
    <source>
        <dbReference type="Pfam" id="PF20260"/>
    </source>
</evidence>
<dbReference type="CDD" id="cd18084">
    <property type="entry name" value="RsmE-like"/>
    <property type="match status" value="1"/>
</dbReference>
<dbReference type="Pfam" id="PF04452">
    <property type="entry name" value="Methyltrans_RNA"/>
    <property type="match status" value="1"/>
</dbReference>
<evidence type="ECO:0000313" key="15">
    <source>
        <dbReference type="EMBL" id="SDC30770.1"/>
    </source>
</evidence>
<organism evidence="15 16">
    <name type="scientific">Shouchella lonarensis</name>
    <dbReference type="NCBI Taxonomy" id="1464122"/>
    <lineage>
        <taxon>Bacteria</taxon>
        <taxon>Bacillati</taxon>
        <taxon>Bacillota</taxon>
        <taxon>Bacilli</taxon>
        <taxon>Bacillales</taxon>
        <taxon>Bacillaceae</taxon>
        <taxon>Shouchella</taxon>
    </lineage>
</organism>
<proteinExistence type="inferred from homology"/>
<dbReference type="Gene3D" id="3.40.1280.10">
    <property type="match status" value="1"/>
</dbReference>
<keyword evidence="5 12" id="KW-0963">Cytoplasm</keyword>
<dbReference type="InterPro" id="IPR046887">
    <property type="entry name" value="RsmE_PUA-like"/>
</dbReference>
<dbReference type="InterPro" id="IPR015947">
    <property type="entry name" value="PUA-like_sf"/>
</dbReference>
<dbReference type="FunFam" id="3.40.1280.10:FF:000020">
    <property type="entry name" value="Ribosomal RNA small subunit methyltransferase E"/>
    <property type="match status" value="1"/>
</dbReference>
<evidence type="ECO:0000256" key="11">
    <source>
        <dbReference type="ARBA" id="ARBA00047944"/>
    </source>
</evidence>
<evidence type="ECO:0000256" key="7">
    <source>
        <dbReference type="ARBA" id="ARBA00022603"/>
    </source>
</evidence>
<evidence type="ECO:0000256" key="12">
    <source>
        <dbReference type="PIRNR" id="PIRNR015601"/>
    </source>
</evidence>